<proteinExistence type="predicted"/>
<keyword evidence="2" id="KW-1185">Reference proteome</keyword>
<gene>
    <name evidence="1" type="ORF">GCM10007932_15830</name>
</gene>
<dbReference type="EMBL" id="BSNX01000012">
    <property type="protein sequence ID" value="GLQ72223.1"/>
    <property type="molecule type" value="Genomic_DNA"/>
</dbReference>
<dbReference type="Proteomes" id="UP001156690">
    <property type="component" value="Unassembled WGS sequence"/>
</dbReference>
<organism evidence="1 2">
    <name type="scientific">Vibrio penaeicida</name>
    <dbReference type="NCBI Taxonomy" id="104609"/>
    <lineage>
        <taxon>Bacteria</taxon>
        <taxon>Pseudomonadati</taxon>
        <taxon>Pseudomonadota</taxon>
        <taxon>Gammaproteobacteria</taxon>
        <taxon>Vibrionales</taxon>
        <taxon>Vibrionaceae</taxon>
        <taxon>Vibrio</taxon>
    </lineage>
</organism>
<dbReference type="RefSeq" id="WP_126606302.1">
    <property type="nucleotide sequence ID" value="NZ_AP025145.1"/>
</dbReference>
<accession>A0AAV5NNX5</accession>
<dbReference type="AlphaFoldDB" id="A0AAV5NNX5"/>
<sequence>MSTFHEFDPKEIQDSLDNVANHHSSNSKTVSLASSNLADDGHISFAAATCINVTVENGKVCLNLPLGIGKVCLPIPPFIPNGTAASACLDICTTWGIPSGVTVTVSALGRVIVKKSFGKC</sequence>
<evidence type="ECO:0000313" key="1">
    <source>
        <dbReference type="EMBL" id="GLQ72223.1"/>
    </source>
</evidence>
<evidence type="ECO:0000313" key="2">
    <source>
        <dbReference type="Proteomes" id="UP001156690"/>
    </source>
</evidence>
<protein>
    <submittedName>
        <fullName evidence="1">Uncharacterized protein</fullName>
    </submittedName>
</protein>
<comment type="caution">
    <text evidence="1">The sequence shown here is derived from an EMBL/GenBank/DDBJ whole genome shotgun (WGS) entry which is preliminary data.</text>
</comment>
<reference evidence="2" key="1">
    <citation type="journal article" date="2019" name="Int. J. Syst. Evol. Microbiol.">
        <title>The Global Catalogue of Microorganisms (GCM) 10K type strain sequencing project: providing services to taxonomists for standard genome sequencing and annotation.</title>
        <authorList>
            <consortium name="The Broad Institute Genomics Platform"/>
            <consortium name="The Broad Institute Genome Sequencing Center for Infectious Disease"/>
            <person name="Wu L."/>
            <person name="Ma J."/>
        </authorList>
    </citation>
    <scope>NUCLEOTIDE SEQUENCE [LARGE SCALE GENOMIC DNA]</scope>
    <source>
        <strain evidence="2">NBRC 15640</strain>
    </source>
</reference>
<name>A0AAV5NNX5_9VIBR</name>